<dbReference type="Proteomes" id="UP000241848">
    <property type="component" value="Unassembled WGS sequence"/>
</dbReference>
<protein>
    <submittedName>
        <fullName evidence="7">Sporulation integral membrane protein YtvI</fullName>
    </submittedName>
</protein>
<evidence type="ECO:0000256" key="3">
    <source>
        <dbReference type="ARBA" id="ARBA00022692"/>
    </source>
</evidence>
<evidence type="ECO:0000256" key="6">
    <source>
        <dbReference type="SAM" id="Phobius"/>
    </source>
</evidence>
<dbReference type="AlphaFoldDB" id="A0A2T2WNH4"/>
<comment type="similarity">
    <text evidence="2">Belongs to the autoinducer-2 exporter (AI-2E) (TC 2.A.86) family.</text>
</comment>
<name>A0A2T2WNH4_9FIRM</name>
<evidence type="ECO:0000256" key="1">
    <source>
        <dbReference type="ARBA" id="ARBA00004141"/>
    </source>
</evidence>
<feature type="transmembrane region" description="Helical" evidence="6">
    <location>
        <begin position="60"/>
        <end position="86"/>
    </location>
</feature>
<dbReference type="EMBL" id="PXYV01000003">
    <property type="protein sequence ID" value="PSR23763.1"/>
    <property type="molecule type" value="Genomic_DNA"/>
</dbReference>
<feature type="transmembrane region" description="Helical" evidence="6">
    <location>
        <begin position="270"/>
        <end position="287"/>
    </location>
</feature>
<dbReference type="Pfam" id="PF01594">
    <property type="entry name" value="AI-2E_transport"/>
    <property type="match status" value="1"/>
</dbReference>
<comment type="subcellular location">
    <subcellularLocation>
        <location evidence="1">Membrane</location>
        <topology evidence="1">Multi-pass membrane protein</topology>
    </subcellularLocation>
</comment>
<gene>
    <name evidence="7" type="primary">ytvI</name>
    <name evidence="7" type="ORF">C7B45_01740</name>
</gene>
<evidence type="ECO:0000256" key="2">
    <source>
        <dbReference type="ARBA" id="ARBA00009773"/>
    </source>
</evidence>
<evidence type="ECO:0000313" key="7">
    <source>
        <dbReference type="EMBL" id="PSR23763.1"/>
    </source>
</evidence>
<dbReference type="InterPro" id="IPR002549">
    <property type="entry name" value="AI-2E-like"/>
</dbReference>
<evidence type="ECO:0000256" key="5">
    <source>
        <dbReference type="ARBA" id="ARBA00023136"/>
    </source>
</evidence>
<keyword evidence="3 6" id="KW-0812">Transmembrane</keyword>
<dbReference type="PANTHER" id="PTHR21716:SF68">
    <property type="entry name" value="TRANSPORT PROTEIN YTVI-RELATED"/>
    <property type="match status" value="1"/>
</dbReference>
<evidence type="ECO:0000313" key="8">
    <source>
        <dbReference type="Proteomes" id="UP000241848"/>
    </source>
</evidence>
<dbReference type="GO" id="GO:0016020">
    <property type="term" value="C:membrane"/>
    <property type="evidence" value="ECO:0007669"/>
    <property type="project" value="UniProtKB-SubCell"/>
</dbReference>
<dbReference type="NCBIfam" id="TIGR02872">
    <property type="entry name" value="spore_ytvI"/>
    <property type="match status" value="1"/>
</dbReference>
<dbReference type="PANTHER" id="PTHR21716">
    <property type="entry name" value="TRANSMEMBRANE PROTEIN"/>
    <property type="match status" value="1"/>
</dbReference>
<reference evidence="7 8" key="1">
    <citation type="journal article" date="2014" name="BMC Genomics">
        <title>Comparison of environmental and isolate Sulfobacillus genomes reveals diverse carbon, sulfur, nitrogen, and hydrogen metabolisms.</title>
        <authorList>
            <person name="Justice N.B."/>
            <person name="Norman A."/>
            <person name="Brown C.T."/>
            <person name="Singh A."/>
            <person name="Thomas B.C."/>
            <person name="Banfield J.F."/>
        </authorList>
    </citation>
    <scope>NUCLEOTIDE SEQUENCE [LARGE SCALE GENOMIC DNA]</scope>
    <source>
        <strain evidence="7">AMDSBA3</strain>
    </source>
</reference>
<keyword evidence="5 6" id="KW-0472">Membrane</keyword>
<feature type="transmembrane region" description="Helical" evidence="6">
    <location>
        <begin position="29"/>
        <end position="48"/>
    </location>
</feature>
<feature type="transmembrane region" description="Helical" evidence="6">
    <location>
        <begin position="242"/>
        <end position="264"/>
    </location>
</feature>
<organism evidence="7 8">
    <name type="scientific">Sulfobacillus acidophilus</name>
    <dbReference type="NCBI Taxonomy" id="53633"/>
    <lineage>
        <taxon>Bacteria</taxon>
        <taxon>Bacillati</taxon>
        <taxon>Bacillota</taxon>
        <taxon>Clostridia</taxon>
        <taxon>Eubacteriales</taxon>
        <taxon>Clostridiales Family XVII. Incertae Sedis</taxon>
        <taxon>Sulfobacillus</taxon>
    </lineage>
</organism>
<dbReference type="GO" id="GO:0055085">
    <property type="term" value="P:transmembrane transport"/>
    <property type="evidence" value="ECO:0007669"/>
    <property type="project" value="TreeGrafter"/>
</dbReference>
<proteinExistence type="inferred from homology"/>
<feature type="transmembrane region" description="Helical" evidence="6">
    <location>
        <begin position="152"/>
        <end position="170"/>
    </location>
</feature>
<comment type="caution">
    <text evidence="7">The sequence shown here is derived from an EMBL/GenBank/DDBJ whole genome shotgun (WGS) entry which is preliminary data.</text>
</comment>
<dbReference type="InterPro" id="IPR014227">
    <property type="entry name" value="YtvI-like"/>
</dbReference>
<evidence type="ECO:0000256" key="4">
    <source>
        <dbReference type="ARBA" id="ARBA00022989"/>
    </source>
</evidence>
<accession>A0A2T2WNH4</accession>
<sequence length="348" mass="37322">MLKSGYWQQVATWIGLTISAYVFWRWMVWYVLPFVLALVLAFLVSPVAKRLRRWGLGPTVSVLTALIAVLAGAFSMCAAVITLLAAELVEISHRLPDYLKARPLEIGRYLSEWNRLRLRLGLGRANLAAEIGALYRVMAITARGLAHSLVQLPEFGLILLVSTLAAFFVLRDEHLVRRVVTGLSPPSWRDRVGTVSLAMVNGFFGYVRAEFSLVALTGLATMGGLLVIGAPYAVLIGLTAGLLDLVPFMGPTMVLVPWAVGALATGDGAMALHLLAVLAVVAGVRQIVEPRLVGQGTGLHPLVVLFSLYMGVRLFGADGVLVGPVTAVMFKAIAEAMANADDLPPKAS</sequence>
<feature type="transmembrane region" description="Helical" evidence="6">
    <location>
        <begin position="213"/>
        <end position="235"/>
    </location>
</feature>
<keyword evidence="4 6" id="KW-1133">Transmembrane helix</keyword>
<feature type="transmembrane region" description="Helical" evidence="6">
    <location>
        <begin position="299"/>
        <end position="316"/>
    </location>
</feature>